<feature type="domain" description="Glutamine amidotransferase" evidence="1">
    <location>
        <begin position="37"/>
        <end position="176"/>
    </location>
</feature>
<dbReference type="Gene3D" id="3.40.50.880">
    <property type="match status" value="1"/>
</dbReference>
<dbReference type="PROSITE" id="PS51273">
    <property type="entry name" value="GATASE_TYPE_1"/>
    <property type="match status" value="1"/>
</dbReference>
<dbReference type="Proteomes" id="UP001056855">
    <property type="component" value="Chromosome"/>
</dbReference>
<proteinExistence type="predicted"/>
<evidence type="ECO:0000259" key="1">
    <source>
        <dbReference type="Pfam" id="PF00117"/>
    </source>
</evidence>
<dbReference type="AlphaFoldDB" id="A0A9E7N9B2"/>
<reference evidence="2" key="1">
    <citation type="submission" date="2022-06" db="EMBL/GenBank/DDBJ databases">
        <title>Diverse halophilic archaea isolated from saline environments.</title>
        <authorList>
            <person name="Cui H.-L."/>
        </authorList>
    </citation>
    <scope>NUCLEOTIDE SEQUENCE</scope>
    <source>
        <strain evidence="2">WLHS1</strain>
    </source>
</reference>
<evidence type="ECO:0000313" key="3">
    <source>
        <dbReference type="Proteomes" id="UP001056855"/>
    </source>
</evidence>
<protein>
    <submittedName>
        <fullName evidence="2">Type 1 glutamine amidotransferase</fullName>
    </submittedName>
</protein>
<dbReference type="InterPro" id="IPR017926">
    <property type="entry name" value="GATASE"/>
</dbReference>
<dbReference type="KEGG" id="sawl:NGM29_11820"/>
<gene>
    <name evidence="2" type="ORF">NGM29_11820</name>
</gene>
<name>A0A9E7N9B2_9EURY</name>
<organism evidence="2 3">
    <name type="scientific">Natronosalvus rutilus</name>
    <dbReference type="NCBI Taxonomy" id="2953753"/>
    <lineage>
        <taxon>Archaea</taxon>
        <taxon>Methanobacteriati</taxon>
        <taxon>Methanobacteriota</taxon>
        <taxon>Stenosarchaea group</taxon>
        <taxon>Halobacteria</taxon>
        <taxon>Halobacteriales</taxon>
        <taxon>Natrialbaceae</taxon>
        <taxon>Natronosalvus</taxon>
    </lineage>
</organism>
<dbReference type="InterPro" id="IPR044992">
    <property type="entry name" value="ChyE-like"/>
</dbReference>
<dbReference type="CDD" id="cd01741">
    <property type="entry name" value="GATase1_1"/>
    <property type="match status" value="1"/>
</dbReference>
<dbReference type="Pfam" id="PF00117">
    <property type="entry name" value="GATase"/>
    <property type="match status" value="1"/>
</dbReference>
<dbReference type="InterPro" id="IPR029062">
    <property type="entry name" value="Class_I_gatase-like"/>
</dbReference>
<dbReference type="PANTHER" id="PTHR42695">
    <property type="entry name" value="GLUTAMINE AMIDOTRANSFERASE YLR126C-RELATED"/>
    <property type="match status" value="1"/>
</dbReference>
<keyword evidence="2" id="KW-0315">Glutamine amidotransferase</keyword>
<keyword evidence="3" id="KW-1185">Reference proteome</keyword>
<dbReference type="PRINTS" id="PR00096">
    <property type="entry name" value="GATASE"/>
</dbReference>
<dbReference type="GO" id="GO:0005829">
    <property type="term" value="C:cytosol"/>
    <property type="evidence" value="ECO:0007669"/>
    <property type="project" value="TreeGrafter"/>
</dbReference>
<evidence type="ECO:0000313" key="2">
    <source>
        <dbReference type="EMBL" id="UTF52477.1"/>
    </source>
</evidence>
<dbReference type="GeneID" id="73290744"/>
<dbReference type="PANTHER" id="PTHR42695:SF5">
    <property type="entry name" value="GLUTAMINE AMIDOTRANSFERASE YLR126C-RELATED"/>
    <property type="match status" value="1"/>
</dbReference>
<dbReference type="RefSeq" id="WP_254156416.1">
    <property type="nucleotide sequence ID" value="NZ_CP100355.1"/>
</dbReference>
<accession>A0A9E7N9B2</accession>
<dbReference type="EMBL" id="CP100355">
    <property type="protein sequence ID" value="UTF52477.1"/>
    <property type="molecule type" value="Genomic_DNA"/>
</dbReference>
<sequence length="235" mass="26179">MDALRVALLNASYNDEATTRNFDRDVQANLRSFAVDEGELPDTYDYDAVIVSGSGASVYGDEPWIPPLLEWVDEAIDRDLPVLGVCFGHQLLAHVLGGRVEPMGEYEIGYREIERVGDSQLLSGLPDRFLAFTTHSDEVTKLPPGAELTAENDYSIHGFRAGHVFGVQFHPEYDRATAERITREKDLPEERIDTVLDGITEENVVTAADAKVLFDNFLEYVESLSAERPTNESRA</sequence>
<dbReference type="SUPFAM" id="SSF52317">
    <property type="entry name" value="Class I glutamine amidotransferase-like"/>
    <property type="match status" value="1"/>
</dbReference>